<feature type="coiled-coil region" evidence="1">
    <location>
        <begin position="3"/>
        <end position="30"/>
    </location>
</feature>
<evidence type="ECO:0008006" key="4">
    <source>
        <dbReference type="Google" id="ProtNLM"/>
    </source>
</evidence>
<reference evidence="2" key="1">
    <citation type="submission" date="2023-03" db="EMBL/GenBank/DDBJ databases">
        <title>Massive genome expansion in bonnet fungi (Mycena s.s.) driven by repeated elements and novel gene families across ecological guilds.</title>
        <authorList>
            <consortium name="Lawrence Berkeley National Laboratory"/>
            <person name="Harder C.B."/>
            <person name="Miyauchi S."/>
            <person name="Viragh M."/>
            <person name="Kuo A."/>
            <person name="Thoen E."/>
            <person name="Andreopoulos B."/>
            <person name="Lu D."/>
            <person name="Skrede I."/>
            <person name="Drula E."/>
            <person name="Henrissat B."/>
            <person name="Morin E."/>
            <person name="Kohler A."/>
            <person name="Barry K."/>
            <person name="LaButti K."/>
            <person name="Morin E."/>
            <person name="Salamov A."/>
            <person name="Lipzen A."/>
            <person name="Mereny Z."/>
            <person name="Hegedus B."/>
            <person name="Baldrian P."/>
            <person name="Stursova M."/>
            <person name="Weitz H."/>
            <person name="Taylor A."/>
            <person name="Grigoriev I.V."/>
            <person name="Nagy L.G."/>
            <person name="Martin F."/>
            <person name="Kauserud H."/>
        </authorList>
    </citation>
    <scope>NUCLEOTIDE SEQUENCE</scope>
    <source>
        <strain evidence="2">9284</strain>
    </source>
</reference>
<dbReference type="SUPFAM" id="SSF52047">
    <property type="entry name" value="RNI-like"/>
    <property type="match status" value="1"/>
</dbReference>
<dbReference type="AlphaFoldDB" id="A0AAD7B4S4"/>
<comment type="caution">
    <text evidence="2">The sequence shown here is derived from an EMBL/GenBank/DDBJ whole genome shotgun (WGS) entry which is preliminary data.</text>
</comment>
<organism evidence="2 3">
    <name type="scientific">Roridomyces roridus</name>
    <dbReference type="NCBI Taxonomy" id="1738132"/>
    <lineage>
        <taxon>Eukaryota</taxon>
        <taxon>Fungi</taxon>
        <taxon>Dikarya</taxon>
        <taxon>Basidiomycota</taxon>
        <taxon>Agaricomycotina</taxon>
        <taxon>Agaricomycetes</taxon>
        <taxon>Agaricomycetidae</taxon>
        <taxon>Agaricales</taxon>
        <taxon>Marasmiineae</taxon>
        <taxon>Mycenaceae</taxon>
        <taxon>Roridomyces</taxon>
    </lineage>
</organism>
<keyword evidence="1" id="KW-0175">Coiled coil</keyword>
<accession>A0AAD7B4S4</accession>
<dbReference type="EMBL" id="JARKIF010000037">
    <property type="protein sequence ID" value="KAJ7609945.1"/>
    <property type="molecule type" value="Genomic_DNA"/>
</dbReference>
<proteinExistence type="predicted"/>
<evidence type="ECO:0000313" key="3">
    <source>
        <dbReference type="Proteomes" id="UP001221142"/>
    </source>
</evidence>
<name>A0AAD7B4S4_9AGAR</name>
<keyword evidence="3" id="KW-1185">Reference proteome</keyword>
<evidence type="ECO:0000256" key="1">
    <source>
        <dbReference type="SAM" id="Coils"/>
    </source>
</evidence>
<evidence type="ECO:0000313" key="2">
    <source>
        <dbReference type="EMBL" id="KAJ7609945.1"/>
    </source>
</evidence>
<protein>
    <recommendedName>
        <fullName evidence="4">F-box domain-containing protein</fullName>
    </recommendedName>
</protein>
<gene>
    <name evidence="2" type="ORF">FB45DRAFT_1122635</name>
</gene>
<dbReference type="Proteomes" id="UP001221142">
    <property type="component" value="Unassembled WGS sequence"/>
</dbReference>
<sequence length="476" mass="53744">MSASDLRTEIALLDQELHALRAQIALVRAKRDRAAELLQTLAYPVLSLPNEITSELFVQYLAVDARRSPLPLTWVCRAWRDLAHRCCRLWSTFDSKFHPVDQLSFWLRHSGGRPLDLILGGMSQAKLADSYNYLAQWRTVQSPSSSLTPFFSLRGPFPTLEKLHIPFGDELSTTPTFLDAPRLREVEVWVDENHHWRGVLPWGQLTTLHLSSDSAAPFLDTAPQLEELRLELQASFVSPLPSPSTPPLILFRLRTLSLENAFCCGILQHLTLPALENFATDFEECPLLNMRLDMTYSGVDIFMELLLAVPLASLRELTLGRVRREDRGSAERLLGCLTSRNPPLLPCLESIRLEGCDFRLRLPPLVRMLTARRAGIDGVVILQSFYLSFDDDENDWDYRIARQGVVKEPKLKDALIELRRLREGGLCVEIDSDTECFTGSVSTELLALMAEEEDLPAYGLPFLLDPGSASDLAYEE</sequence>